<dbReference type="InterPro" id="IPR021942">
    <property type="entry name" value="DUF3557"/>
</dbReference>
<dbReference type="PANTHER" id="PTHR31379:SF1">
    <property type="entry name" value="F-BOX C PROTEIN-RELATED"/>
    <property type="match status" value="1"/>
</dbReference>
<dbReference type="FunCoup" id="E3N259">
    <property type="interactions" value="426"/>
</dbReference>
<dbReference type="AlphaFoldDB" id="E3N259"/>
<dbReference type="Proteomes" id="UP000008281">
    <property type="component" value="Unassembled WGS sequence"/>
</dbReference>
<gene>
    <name evidence="1" type="ORF">CRE_17463</name>
</gene>
<organism evidence="2">
    <name type="scientific">Caenorhabditis remanei</name>
    <name type="common">Caenorhabditis vulgaris</name>
    <dbReference type="NCBI Taxonomy" id="31234"/>
    <lineage>
        <taxon>Eukaryota</taxon>
        <taxon>Metazoa</taxon>
        <taxon>Ecdysozoa</taxon>
        <taxon>Nematoda</taxon>
        <taxon>Chromadorea</taxon>
        <taxon>Rhabditida</taxon>
        <taxon>Rhabditina</taxon>
        <taxon>Rhabditomorpha</taxon>
        <taxon>Rhabditoidea</taxon>
        <taxon>Rhabditidae</taxon>
        <taxon>Peloderinae</taxon>
        <taxon>Caenorhabditis</taxon>
    </lineage>
</organism>
<dbReference type="EMBL" id="DS268511">
    <property type="protein sequence ID" value="EFO83972.1"/>
    <property type="molecule type" value="Genomic_DNA"/>
</dbReference>
<protein>
    <recommendedName>
        <fullName evidence="3">DUF38 domain-containing protein</fullName>
    </recommendedName>
</protein>
<reference evidence="1" key="1">
    <citation type="submission" date="2007-07" db="EMBL/GenBank/DDBJ databases">
        <title>PCAP assembly of the Caenorhabditis remanei genome.</title>
        <authorList>
            <consortium name="The Caenorhabditis remanei Sequencing Consortium"/>
            <person name="Wilson R.K."/>
        </authorList>
    </citation>
    <scope>NUCLEOTIDE SEQUENCE [LARGE SCALE GENOMIC DNA]</scope>
    <source>
        <strain evidence="1">PB4641</strain>
    </source>
</reference>
<evidence type="ECO:0000313" key="2">
    <source>
        <dbReference type="Proteomes" id="UP000008281"/>
    </source>
</evidence>
<dbReference type="HOGENOM" id="CLU_042576_3_1_1"/>
<accession>E3N259</accession>
<name>E3N259_CAERE</name>
<dbReference type="Pfam" id="PF12078">
    <property type="entry name" value="DUF3557"/>
    <property type="match status" value="1"/>
</dbReference>
<dbReference type="PANTHER" id="PTHR31379">
    <property type="entry name" value="F-BOX C PROTEIN-RELATED-RELATED"/>
    <property type="match status" value="1"/>
</dbReference>
<evidence type="ECO:0000313" key="1">
    <source>
        <dbReference type="EMBL" id="EFO83972.1"/>
    </source>
</evidence>
<proteinExistence type="predicted"/>
<keyword evidence="2" id="KW-1185">Reference proteome</keyword>
<evidence type="ECO:0008006" key="3">
    <source>
        <dbReference type="Google" id="ProtNLM"/>
    </source>
</evidence>
<dbReference type="InParanoid" id="E3N259"/>
<sequence>MPLPLSYPGLRCVLENLEAVKRAHIIGRSPGLQKIDKLIPLCLENLCIDSDEVTINKLTIECDNDGVKFEMHGKTFSRKGLDSQEEAIKNIFKYFLCKKTITRVDKLDWCDSLFPDVSALDIKFRVNFLFAPSRHNFETAVHFIDSSSFPLKNVITARDTSTFDEPIVKFAETLNLNIFTHWTVTVEDLKKLNNKKVDFQCFRYSKIEIVSLIKYHVETKKVVETTFIIATYRGDAINDMLCEFELVFGDFRCGLDGVNERFIPESSKFLIPIDNESRIQVYAIEVPEESGRLKVVVKPVSAVL</sequence>